<sequence>MTDLAAQIAALEAEHEALVMDRFDVDVAWSMGSWPRRRAAADSLPIAIQVALPGCPVFSALLPGAGLDNLAWIEWKRNVVERFWEGSLLTTLRCEAMGATLTGKFRLDETRFVHSGVGVAVRLSALGGISGSVIATGLPRFIEAYNNRRLHSALGYLSPAQFEDRHARAMVKTAA</sequence>
<dbReference type="AlphaFoldDB" id="A0A2A3K048"/>
<dbReference type="Gene3D" id="3.30.450.150">
    <property type="entry name" value="Haem-degrading domain"/>
    <property type="match status" value="1"/>
</dbReference>
<dbReference type="EMBL" id="NTHN02000040">
    <property type="protein sequence ID" value="MCT4372246.1"/>
    <property type="molecule type" value="Genomic_DNA"/>
</dbReference>
<reference evidence="3" key="2">
    <citation type="submission" date="2023-07" db="EMBL/GenBank/DDBJ databases">
        <title>Yangia mangrovi SAOS 153D genome.</title>
        <authorList>
            <person name="Verma A."/>
            <person name="Pal Y."/>
            <person name="Sundharam S."/>
            <person name="Bisht B."/>
            <person name="Srinivasan K."/>
        </authorList>
    </citation>
    <scope>NUCLEOTIDE SEQUENCE [LARGE SCALE GENOMIC DNA]</scope>
    <source>
        <strain evidence="3">SAOS 153D</strain>
    </source>
</reference>
<dbReference type="Pfam" id="PF03928">
    <property type="entry name" value="HbpS-like"/>
    <property type="match status" value="1"/>
</dbReference>
<dbReference type="InterPro" id="IPR038084">
    <property type="entry name" value="PduO/GlcC-like_sf"/>
</dbReference>
<dbReference type="InterPro" id="IPR010371">
    <property type="entry name" value="YBR137W-like"/>
</dbReference>
<protein>
    <submittedName>
        <fullName evidence="1">Heme-binding protein</fullName>
    </submittedName>
</protein>
<dbReference type="GO" id="GO:0015074">
    <property type="term" value="P:DNA integration"/>
    <property type="evidence" value="ECO:0007669"/>
    <property type="project" value="InterPro"/>
</dbReference>
<dbReference type="Proteomes" id="UP000217448">
    <property type="component" value="Unassembled WGS sequence"/>
</dbReference>
<dbReference type="EMBL" id="NTHN01000044">
    <property type="protein sequence ID" value="PBD20437.1"/>
    <property type="molecule type" value="Genomic_DNA"/>
</dbReference>
<dbReference type="RefSeq" id="WP_095881083.1">
    <property type="nucleotide sequence ID" value="NZ_NTHN02000040.1"/>
</dbReference>
<dbReference type="PANTHER" id="PTHR28255:SF1">
    <property type="entry name" value="UPF0303 PROTEIN YBR137W"/>
    <property type="match status" value="1"/>
</dbReference>
<dbReference type="PANTHER" id="PTHR28255">
    <property type="match status" value="1"/>
</dbReference>
<gene>
    <name evidence="1" type="ORF">CLG85_018755</name>
    <name evidence="2" type="ORF">CLG85_03905</name>
</gene>
<dbReference type="SUPFAM" id="SSF143744">
    <property type="entry name" value="GlcG-like"/>
    <property type="match status" value="1"/>
</dbReference>
<organism evidence="2">
    <name type="scientific">Alloyangia mangrovi</name>
    <dbReference type="NCBI Taxonomy" id="1779329"/>
    <lineage>
        <taxon>Bacteria</taxon>
        <taxon>Pseudomonadati</taxon>
        <taxon>Pseudomonadota</taxon>
        <taxon>Alphaproteobacteria</taxon>
        <taxon>Rhodobacterales</taxon>
        <taxon>Roseobacteraceae</taxon>
        <taxon>Alloyangia</taxon>
    </lineage>
</organism>
<keyword evidence="3" id="KW-1185">Reference proteome</keyword>
<comment type="caution">
    <text evidence="2">The sequence shown here is derived from an EMBL/GenBank/DDBJ whole genome shotgun (WGS) entry which is preliminary data.</text>
</comment>
<evidence type="ECO:0000313" key="3">
    <source>
        <dbReference type="Proteomes" id="UP000217448"/>
    </source>
</evidence>
<evidence type="ECO:0000313" key="1">
    <source>
        <dbReference type="EMBL" id="MCT4372246.1"/>
    </source>
</evidence>
<accession>A0A2A3K048</accession>
<reference evidence="2" key="1">
    <citation type="submission" date="2017-09" db="EMBL/GenBank/DDBJ databases">
        <title>Yangia sp. SAOS 153D whole genome sequencing.</title>
        <authorList>
            <person name="Verma A."/>
            <person name="Krishnamurthi S."/>
        </authorList>
    </citation>
    <scope>NUCLEOTIDE SEQUENCE [LARGE SCALE GENOMIC DNA]</scope>
    <source>
        <strain evidence="2">SAOS 153D</strain>
    </source>
</reference>
<name>A0A2A3K048_9RHOB</name>
<evidence type="ECO:0000313" key="2">
    <source>
        <dbReference type="EMBL" id="PBD20437.1"/>
    </source>
</evidence>
<dbReference type="OrthoDB" id="9803878at2"/>
<proteinExistence type="predicted"/>
<dbReference type="InterPro" id="IPR005624">
    <property type="entry name" value="PduO/GlcC-like"/>
</dbReference>
<reference evidence="1" key="3">
    <citation type="submission" date="2024-05" db="EMBL/GenBank/DDBJ databases">
        <title>Yangia mangrovi SAOS 153D genome.</title>
        <authorList>
            <person name="Verma A."/>
            <person name="Pal Y."/>
            <person name="Sundharam S."/>
            <person name="Bisht B."/>
            <person name="Srinivasan K."/>
        </authorList>
    </citation>
    <scope>NUCLEOTIDE SEQUENCE</scope>
    <source>
        <strain evidence="1">SAOS 153D</strain>
    </source>
</reference>